<dbReference type="GO" id="GO:0044780">
    <property type="term" value="P:bacterial-type flagellum assembly"/>
    <property type="evidence" value="ECO:0007669"/>
    <property type="project" value="UniProtKB-UniRule"/>
</dbReference>
<feature type="transmembrane region" description="Helical" evidence="10">
    <location>
        <begin position="129"/>
        <end position="154"/>
    </location>
</feature>
<dbReference type="InterPro" id="IPR006303">
    <property type="entry name" value="FliR"/>
</dbReference>
<dbReference type="Pfam" id="PF01311">
    <property type="entry name" value="Bac_export_1"/>
    <property type="match status" value="1"/>
</dbReference>
<dbReference type="Proteomes" id="UP000282837">
    <property type="component" value="Unassembled WGS sequence"/>
</dbReference>
<comment type="similarity">
    <text evidence="2 10">Belongs to the FliR/MopE/SpaR family.</text>
</comment>
<dbReference type="GO" id="GO:0009425">
    <property type="term" value="C:bacterial-type flagellum basal body"/>
    <property type="evidence" value="ECO:0007669"/>
    <property type="project" value="UniProtKB-SubCell"/>
</dbReference>
<gene>
    <name evidence="11" type="primary">fliR</name>
    <name evidence="11" type="ORF">EOE18_01830</name>
</gene>
<keyword evidence="11" id="KW-0966">Cell projection</keyword>
<keyword evidence="8 10" id="KW-0975">Bacterial flagellum</keyword>
<dbReference type="PANTHER" id="PTHR30065">
    <property type="entry name" value="FLAGELLAR BIOSYNTHETIC PROTEIN FLIR"/>
    <property type="match status" value="1"/>
</dbReference>
<feature type="transmembrane region" description="Helical" evidence="10">
    <location>
        <begin position="44"/>
        <end position="62"/>
    </location>
</feature>
<proteinExistence type="inferred from homology"/>
<evidence type="ECO:0000256" key="4">
    <source>
        <dbReference type="ARBA" id="ARBA00022475"/>
    </source>
</evidence>
<dbReference type="PRINTS" id="PR00953">
    <property type="entry name" value="TYPE3IMRPROT"/>
</dbReference>
<reference evidence="11 12" key="1">
    <citation type="submission" date="2019-01" db="EMBL/GenBank/DDBJ databases">
        <authorList>
            <person name="Chen W.-M."/>
        </authorList>
    </citation>
    <scope>NUCLEOTIDE SEQUENCE [LARGE SCALE GENOMIC DNA]</scope>
    <source>
        <strain evidence="11 12">FSY-9</strain>
    </source>
</reference>
<dbReference type="PANTHER" id="PTHR30065:SF8">
    <property type="entry name" value="FLAGELLAR BIOSYNTHETIC PROTEIN FLIR"/>
    <property type="match status" value="1"/>
</dbReference>
<evidence type="ECO:0000313" key="12">
    <source>
        <dbReference type="Proteomes" id="UP000282837"/>
    </source>
</evidence>
<accession>A0A3S2X7Q0</accession>
<evidence type="ECO:0000256" key="6">
    <source>
        <dbReference type="ARBA" id="ARBA00022989"/>
    </source>
</evidence>
<name>A0A3S2X7Q0_9SPHN</name>
<dbReference type="GO" id="GO:0006605">
    <property type="term" value="P:protein targeting"/>
    <property type="evidence" value="ECO:0007669"/>
    <property type="project" value="UniProtKB-UniRule"/>
</dbReference>
<comment type="function">
    <text evidence="1 10">Role in flagellar biosynthesis.</text>
</comment>
<comment type="subcellular location">
    <subcellularLocation>
        <location evidence="10">Cell membrane</location>
        <topology evidence="10">Multi-pass membrane protein</topology>
    </subcellularLocation>
    <subcellularLocation>
        <location evidence="10">Bacterial flagellum basal body</location>
    </subcellularLocation>
</comment>
<keyword evidence="4 10" id="KW-1003">Cell membrane</keyword>
<keyword evidence="11" id="KW-0282">Flagellum</keyword>
<evidence type="ECO:0000256" key="7">
    <source>
        <dbReference type="ARBA" id="ARBA00023136"/>
    </source>
</evidence>
<evidence type="ECO:0000256" key="10">
    <source>
        <dbReference type="RuleBase" id="RU362071"/>
    </source>
</evidence>
<evidence type="ECO:0000256" key="5">
    <source>
        <dbReference type="ARBA" id="ARBA00022692"/>
    </source>
</evidence>
<feature type="transmembrane region" description="Helical" evidence="10">
    <location>
        <begin position="216"/>
        <end position="239"/>
    </location>
</feature>
<evidence type="ECO:0000256" key="8">
    <source>
        <dbReference type="ARBA" id="ARBA00023143"/>
    </source>
</evidence>
<protein>
    <recommendedName>
        <fullName evidence="3 9">Flagellar biosynthetic protein FliR</fullName>
    </recommendedName>
</protein>
<dbReference type="InterPro" id="IPR002010">
    <property type="entry name" value="T3SS_IM_R"/>
</dbReference>
<dbReference type="OrthoDB" id="9797790at2"/>
<dbReference type="GO" id="GO:0005886">
    <property type="term" value="C:plasma membrane"/>
    <property type="evidence" value="ECO:0007669"/>
    <property type="project" value="UniProtKB-SubCell"/>
</dbReference>
<comment type="caution">
    <text evidence="11">The sequence shown here is derived from an EMBL/GenBank/DDBJ whole genome shotgun (WGS) entry which is preliminary data.</text>
</comment>
<keyword evidence="5 10" id="KW-0812">Transmembrane</keyword>
<dbReference type="RefSeq" id="WP_127705568.1">
    <property type="nucleotide sequence ID" value="NZ_SACO01000001.1"/>
</dbReference>
<feature type="transmembrane region" description="Helical" evidence="10">
    <location>
        <begin position="15"/>
        <end position="37"/>
    </location>
</feature>
<keyword evidence="11" id="KW-0969">Cilium</keyword>
<dbReference type="AlphaFoldDB" id="A0A3S2X7Q0"/>
<evidence type="ECO:0000313" key="11">
    <source>
        <dbReference type="EMBL" id="RVU07839.1"/>
    </source>
</evidence>
<evidence type="ECO:0000256" key="9">
    <source>
        <dbReference type="NCBIfam" id="TIGR01400"/>
    </source>
</evidence>
<dbReference type="NCBIfam" id="TIGR01400">
    <property type="entry name" value="fliR"/>
    <property type="match status" value="1"/>
</dbReference>
<feature type="transmembrane region" description="Helical" evidence="10">
    <location>
        <begin position="175"/>
        <end position="204"/>
    </location>
</feature>
<dbReference type="EMBL" id="SACO01000001">
    <property type="protein sequence ID" value="RVU07839.1"/>
    <property type="molecule type" value="Genomic_DNA"/>
</dbReference>
<evidence type="ECO:0000256" key="2">
    <source>
        <dbReference type="ARBA" id="ARBA00009772"/>
    </source>
</evidence>
<keyword evidence="6 10" id="KW-1133">Transmembrane helix</keyword>
<evidence type="ECO:0000256" key="3">
    <source>
        <dbReference type="ARBA" id="ARBA00021717"/>
    </source>
</evidence>
<keyword evidence="12" id="KW-1185">Reference proteome</keyword>
<organism evidence="11 12">
    <name type="scientific">Novosphingobium umbonatum</name>
    <dbReference type="NCBI Taxonomy" id="1908524"/>
    <lineage>
        <taxon>Bacteria</taxon>
        <taxon>Pseudomonadati</taxon>
        <taxon>Pseudomonadota</taxon>
        <taxon>Alphaproteobacteria</taxon>
        <taxon>Sphingomonadales</taxon>
        <taxon>Sphingomonadaceae</taxon>
        <taxon>Novosphingobium</taxon>
    </lineage>
</organism>
<keyword evidence="7 10" id="KW-0472">Membrane</keyword>
<evidence type="ECO:0000256" key="1">
    <source>
        <dbReference type="ARBA" id="ARBA00002578"/>
    </source>
</evidence>
<sequence length="260" mass="26892">MIAIDFGFGPIEAEFWRWMFLMTRIGAALVAAPLFGMVNVPPQVRVITAGAIALLVAGWTNVQAPAHLFSASGLLAVAGEVLVGTAMGFVLQFAFAAPLIAAEMIGGGMGMSIAASVDPQSGRSSPALGQYFTVVLTLVFFGVGAHLHWIALVVKSYTVFAPGQTWLGPDRFMEIVSFGSTLFATALAMALPVTLMLLLVMVVAGVLSRSAPALNLFSLGLPVTIAGGFAALIATAPILTDRMVELSAQAIAASGRLIGV</sequence>